<dbReference type="AlphaFoldDB" id="A0AAD6RB92"/>
<evidence type="ECO:0000313" key="2">
    <source>
        <dbReference type="Proteomes" id="UP001164929"/>
    </source>
</evidence>
<gene>
    <name evidence="1" type="ORF">NC653_005017</name>
</gene>
<dbReference type="EMBL" id="JAQIZT010000002">
    <property type="protein sequence ID" value="KAJ7005567.1"/>
    <property type="molecule type" value="Genomic_DNA"/>
</dbReference>
<dbReference type="Proteomes" id="UP001164929">
    <property type="component" value="Chromosome 2"/>
</dbReference>
<keyword evidence="2" id="KW-1185">Reference proteome</keyword>
<protein>
    <submittedName>
        <fullName evidence="1">Uncharacterized protein</fullName>
    </submittedName>
</protein>
<accession>A0AAD6RB92</accession>
<proteinExistence type="predicted"/>
<comment type="caution">
    <text evidence="1">The sequence shown here is derived from an EMBL/GenBank/DDBJ whole genome shotgun (WGS) entry which is preliminary data.</text>
</comment>
<reference evidence="1" key="1">
    <citation type="journal article" date="2023" name="Mol. Ecol. Resour.">
        <title>Chromosome-level genome assembly of a triploid poplar Populus alba 'Berolinensis'.</title>
        <authorList>
            <person name="Chen S."/>
            <person name="Yu Y."/>
            <person name="Wang X."/>
            <person name="Wang S."/>
            <person name="Zhang T."/>
            <person name="Zhou Y."/>
            <person name="He R."/>
            <person name="Meng N."/>
            <person name="Wang Y."/>
            <person name="Liu W."/>
            <person name="Liu Z."/>
            <person name="Liu J."/>
            <person name="Guo Q."/>
            <person name="Huang H."/>
            <person name="Sederoff R.R."/>
            <person name="Wang G."/>
            <person name="Qu G."/>
            <person name="Chen S."/>
        </authorList>
    </citation>
    <scope>NUCLEOTIDE SEQUENCE</scope>
    <source>
        <strain evidence="1">SC-2020</strain>
    </source>
</reference>
<organism evidence="1 2">
    <name type="scientific">Populus alba x Populus x berolinensis</name>
    <dbReference type="NCBI Taxonomy" id="444605"/>
    <lineage>
        <taxon>Eukaryota</taxon>
        <taxon>Viridiplantae</taxon>
        <taxon>Streptophyta</taxon>
        <taxon>Embryophyta</taxon>
        <taxon>Tracheophyta</taxon>
        <taxon>Spermatophyta</taxon>
        <taxon>Magnoliopsida</taxon>
        <taxon>eudicotyledons</taxon>
        <taxon>Gunneridae</taxon>
        <taxon>Pentapetalae</taxon>
        <taxon>rosids</taxon>
        <taxon>fabids</taxon>
        <taxon>Malpighiales</taxon>
        <taxon>Salicaceae</taxon>
        <taxon>Saliceae</taxon>
        <taxon>Populus</taxon>
    </lineage>
</organism>
<sequence length="44" mass="5053">MKTLPLEFRGNIQTCGRRGFIREDKFGVNISRAALIFQGFEMFG</sequence>
<evidence type="ECO:0000313" key="1">
    <source>
        <dbReference type="EMBL" id="KAJ7005567.1"/>
    </source>
</evidence>
<name>A0AAD6RB92_9ROSI</name>